<evidence type="ECO:0000256" key="3">
    <source>
        <dbReference type="ARBA" id="ARBA00022692"/>
    </source>
</evidence>
<organism evidence="8 9">
    <name type="scientific">Marinibaculum pumilum</name>
    <dbReference type="NCBI Taxonomy" id="1766165"/>
    <lineage>
        <taxon>Bacteria</taxon>
        <taxon>Pseudomonadati</taxon>
        <taxon>Pseudomonadota</taxon>
        <taxon>Alphaproteobacteria</taxon>
        <taxon>Rhodospirillales</taxon>
        <taxon>Rhodospirillaceae</taxon>
        <taxon>Marinibaculum</taxon>
    </lineage>
</organism>
<evidence type="ECO:0000313" key="9">
    <source>
        <dbReference type="Proteomes" id="UP001595528"/>
    </source>
</evidence>
<accession>A0ABV7KZ36</accession>
<feature type="transmembrane region" description="Helical" evidence="6">
    <location>
        <begin position="113"/>
        <end position="131"/>
    </location>
</feature>
<comment type="subcellular location">
    <subcellularLocation>
        <location evidence="1">Cell membrane</location>
        <topology evidence="1">Multi-pass membrane protein</topology>
    </subcellularLocation>
</comment>
<keyword evidence="2" id="KW-1003">Cell membrane</keyword>
<dbReference type="InterPro" id="IPR050638">
    <property type="entry name" value="AA-Vitamin_Transporters"/>
</dbReference>
<keyword evidence="4 6" id="KW-1133">Transmembrane helix</keyword>
<keyword evidence="5 6" id="KW-0472">Membrane</keyword>
<keyword evidence="9" id="KW-1185">Reference proteome</keyword>
<feature type="transmembrane region" description="Helical" evidence="6">
    <location>
        <begin position="283"/>
        <end position="300"/>
    </location>
</feature>
<reference evidence="9" key="1">
    <citation type="journal article" date="2019" name="Int. J. Syst. Evol. Microbiol.">
        <title>The Global Catalogue of Microorganisms (GCM) 10K type strain sequencing project: providing services to taxonomists for standard genome sequencing and annotation.</title>
        <authorList>
            <consortium name="The Broad Institute Genomics Platform"/>
            <consortium name="The Broad Institute Genome Sequencing Center for Infectious Disease"/>
            <person name="Wu L."/>
            <person name="Ma J."/>
        </authorList>
    </citation>
    <scope>NUCLEOTIDE SEQUENCE [LARGE SCALE GENOMIC DNA]</scope>
    <source>
        <strain evidence="9">KCTC 42964</strain>
    </source>
</reference>
<evidence type="ECO:0000256" key="4">
    <source>
        <dbReference type="ARBA" id="ARBA00022989"/>
    </source>
</evidence>
<feature type="domain" description="EamA" evidence="7">
    <location>
        <begin position="13"/>
        <end position="153"/>
    </location>
</feature>
<feature type="transmembrane region" description="Helical" evidence="6">
    <location>
        <begin position="81"/>
        <end position="101"/>
    </location>
</feature>
<dbReference type="SUPFAM" id="SSF103481">
    <property type="entry name" value="Multidrug resistance efflux transporter EmrE"/>
    <property type="match status" value="2"/>
</dbReference>
<evidence type="ECO:0000313" key="8">
    <source>
        <dbReference type="EMBL" id="MFC3227577.1"/>
    </source>
</evidence>
<protein>
    <submittedName>
        <fullName evidence="8">DMT family transporter</fullName>
    </submittedName>
</protein>
<feature type="transmembrane region" description="Helical" evidence="6">
    <location>
        <begin position="196"/>
        <end position="215"/>
    </location>
</feature>
<gene>
    <name evidence="8" type="ORF">ACFOGJ_10065</name>
</gene>
<comment type="caution">
    <text evidence="8">The sequence shown here is derived from an EMBL/GenBank/DDBJ whole genome shotgun (WGS) entry which is preliminary data.</text>
</comment>
<dbReference type="PANTHER" id="PTHR32322">
    <property type="entry name" value="INNER MEMBRANE TRANSPORTER"/>
    <property type="match status" value="1"/>
</dbReference>
<feature type="transmembrane region" description="Helical" evidence="6">
    <location>
        <begin position="254"/>
        <end position="277"/>
    </location>
</feature>
<feature type="transmembrane region" description="Helical" evidence="6">
    <location>
        <begin position="227"/>
        <end position="247"/>
    </location>
</feature>
<feature type="transmembrane region" description="Helical" evidence="6">
    <location>
        <begin position="9"/>
        <end position="29"/>
    </location>
</feature>
<evidence type="ECO:0000259" key="7">
    <source>
        <dbReference type="Pfam" id="PF00892"/>
    </source>
</evidence>
<keyword evidence="3 6" id="KW-0812">Transmembrane</keyword>
<name>A0ABV7KZ36_9PROT</name>
<dbReference type="Pfam" id="PF00892">
    <property type="entry name" value="EamA"/>
    <property type="match status" value="2"/>
</dbReference>
<evidence type="ECO:0000256" key="2">
    <source>
        <dbReference type="ARBA" id="ARBA00022475"/>
    </source>
</evidence>
<evidence type="ECO:0000256" key="6">
    <source>
        <dbReference type="SAM" id="Phobius"/>
    </source>
</evidence>
<evidence type="ECO:0000256" key="1">
    <source>
        <dbReference type="ARBA" id="ARBA00004651"/>
    </source>
</evidence>
<dbReference type="InterPro" id="IPR037185">
    <property type="entry name" value="EmrE-like"/>
</dbReference>
<evidence type="ECO:0000256" key="5">
    <source>
        <dbReference type="ARBA" id="ARBA00023136"/>
    </source>
</evidence>
<feature type="domain" description="EamA" evidence="7">
    <location>
        <begin position="166"/>
        <end position="300"/>
    </location>
</feature>
<feature type="transmembrane region" description="Helical" evidence="6">
    <location>
        <begin position="138"/>
        <end position="155"/>
    </location>
</feature>
<sequence length="306" mass="32394">MGNPATDRVPLNSVLMLLAVSALWGANWPAMKIGLTELSPFAFRGLVNVVGAAGLLGLTWARGGALLPPSDDRPQGRRRAWMLLAICGVINFCGFGALIMFGVELVGSGRAAALGNLYPVWAVILAVALFGERLRWQWALAVLLCVGGVLLFFIADPQALDGRLLGFGYLILGSMLFAVGTVLVRMARLQMPMSAIVGWQEAFGAVPLLAIALVVDPGIRQLPGTASLLAIGYVGIFTGILSFWMYFTVVAQVPVAVSTVGVQLTPVFGFLVGALLLNETVRLPDIGALLLIGTAVYLVVAPPRRR</sequence>
<dbReference type="InterPro" id="IPR000620">
    <property type="entry name" value="EamA_dom"/>
</dbReference>
<dbReference type="EMBL" id="JBHRTR010000023">
    <property type="protein sequence ID" value="MFC3227577.1"/>
    <property type="molecule type" value="Genomic_DNA"/>
</dbReference>
<proteinExistence type="predicted"/>
<dbReference type="PANTHER" id="PTHR32322:SF18">
    <property type="entry name" value="S-ADENOSYLMETHIONINE_S-ADENOSYLHOMOCYSTEINE TRANSPORTER"/>
    <property type="match status" value="1"/>
</dbReference>
<feature type="transmembrane region" description="Helical" evidence="6">
    <location>
        <begin position="41"/>
        <end position="61"/>
    </location>
</feature>
<dbReference type="Proteomes" id="UP001595528">
    <property type="component" value="Unassembled WGS sequence"/>
</dbReference>
<feature type="transmembrane region" description="Helical" evidence="6">
    <location>
        <begin position="167"/>
        <end position="184"/>
    </location>
</feature>